<gene>
    <name evidence="4" type="ORF">RchiOBHm_Chr1g0350301</name>
</gene>
<reference evidence="4 5" key="1">
    <citation type="journal article" date="2018" name="Nat. Genet.">
        <title>The Rosa genome provides new insights in the design of modern roses.</title>
        <authorList>
            <person name="Bendahmane M."/>
        </authorList>
    </citation>
    <scope>NUCLEOTIDE SEQUENCE [LARGE SCALE GENOMIC DNA]</scope>
    <source>
        <strain evidence="5">cv. Old Blush</strain>
    </source>
</reference>
<protein>
    <submittedName>
        <fullName evidence="4">Putative vestitone reductase</fullName>
        <ecNumber evidence="4">1.1.1.348</ecNumber>
    </submittedName>
</protein>
<evidence type="ECO:0000313" key="5">
    <source>
        <dbReference type="Proteomes" id="UP000238479"/>
    </source>
</evidence>
<dbReference type="SUPFAM" id="SSF51735">
    <property type="entry name" value="NAD(P)-binding Rossmann-fold domains"/>
    <property type="match status" value="1"/>
</dbReference>
<dbReference type="InterPro" id="IPR050425">
    <property type="entry name" value="NAD(P)_dehydrat-like"/>
</dbReference>
<keyword evidence="2 4" id="KW-0560">Oxidoreductase</keyword>
<dbReference type="Proteomes" id="UP000238479">
    <property type="component" value="Chromosome 1"/>
</dbReference>
<dbReference type="InterPro" id="IPR036291">
    <property type="entry name" value="NAD(P)-bd_dom_sf"/>
</dbReference>
<dbReference type="Pfam" id="PF01073">
    <property type="entry name" value="3Beta_HSD"/>
    <property type="match status" value="1"/>
</dbReference>
<keyword evidence="1" id="KW-0521">NADP</keyword>
<dbReference type="PANTHER" id="PTHR10366">
    <property type="entry name" value="NAD DEPENDENT EPIMERASE/DEHYDRATASE"/>
    <property type="match status" value="1"/>
</dbReference>
<dbReference type="GO" id="GO:0016616">
    <property type="term" value="F:oxidoreductase activity, acting on the CH-OH group of donors, NAD or NADP as acceptor"/>
    <property type="evidence" value="ECO:0007669"/>
    <property type="project" value="InterPro"/>
</dbReference>
<dbReference type="GO" id="GO:0006694">
    <property type="term" value="P:steroid biosynthetic process"/>
    <property type="evidence" value="ECO:0007669"/>
    <property type="project" value="InterPro"/>
</dbReference>
<dbReference type="InterPro" id="IPR002225">
    <property type="entry name" value="3Beta_OHSteriod_DH/Estase"/>
</dbReference>
<dbReference type="STRING" id="74649.A0A2P6SG16"/>
<name>A0A2P6SG16_ROSCH</name>
<evidence type="ECO:0000259" key="3">
    <source>
        <dbReference type="Pfam" id="PF01073"/>
    </source>
</evidence>
<accession>A0A2P6SG16</accession>
<dbReference type="AlphaFoldDB" id="A0A2P6SG16"/>
<dbReference type="PANTHER" id="PTHR10366:SF563">
    <property type="entry name" value="CINNAMOYL-COA REDUCTASE 16"/>
    <property type="match status" value="1"/>
</dbReference>
<keyword evidence="5" id="KW-1185">Reference proteome</keyword>
<comment type="caution">
    <text evidence="4">The sequence shown here is derived from an EMBL/GenBank/DDBJ whole genome shotgun (WGS) entry which is preliminary data.</text>
</comment>
<dbReference type="EMBL" id="PDCK01000039">
    <property type="protein sequence ID" value="PRQ57618.1"/>
    <property type="molecule type" value="Genomic_DNA"/>
</dbReference>
<dbReference type="EC" id="1.1.1.348" evidence="4"/>
<dbReference type="Gramene" id="PRQ57618">
    <property type="protein sequence ID" value="PRQ57618"/>
    <property type="gene ID" value="RchiOBHm_Chr1g0350301"/>
</dbReference>
<evidence type="ECO:0000256" key="1">
    <source>
        <dbReference type="ARBA" id="ARBA00022857"/>
    </source>
</evidence>
<evidence type="ECO:0000256" key="2">
    <source>
        <dbReference type="ARBA" id="ARBA00023002"/>
    </source>
</evidence>
<sequence>MHILVFDNGQNARETLDITTLTIASEKLHIFNGDMNQPESFSAAIEGCIGVFHVAHPMPNKELDEESVTKKSVEGTIGILKACRNAKTVKRVV</sequence>
<proteinExistence type="predicted"/>
<evidence type="ECO:0000313" key="4">
    <source>
        <dbReference type="EMBL" id="PRQ57618.1"/>
    </source>
</evidence>
<organism evidence="4 5">
    <name type="scientific">Rosa chinensis</name>
    <name type="common">China rose</name>
    <dbReference type="NCBI Taxonomy" id="74649"/>
    <lineage>
        <taxon>Eukaryota</taxon>
        <taxon>Viridiplantae</taxon>
        <taxon>Streptophyta</taxon>
        <taxon>Embryophyta</taxon>
        <taxon>Tracheophyta</taxon>
        <taxon>Spermatophyta</taxon>
        <taxon>Magnoliopsida</taxon>
        <taxon>eudicotyledons</taxon>
        <taxon>Gunneridae</taxon>
        <taxon>Pentapetalae</taxon>
        <taxon>rosids</taxon>
        <taxon>fabids</taxon>
        <taxon>Rosales</taxon>
        <taxon>Rosaceae</taxon>
        <taxon>Rosoideae</taxon>
        <taxon>Rosoideae incertae sedis</taxon>
        <taxon>Rosa</taxon>
    </lineage>
</organism>
<dbReference type="Gene3D" id="3.40.50.720">
    <property type="entry name" value="NAD(P)-binding Rossmann-like Domain"/>
    <property type="match status" value="1"/>
</dbReference>
<feature type="domain" description="3-beta hydroxysteroid dehydrogenase/isomerase" evidence="3">
    <location>
        <begin position="17"/>
        <end position="87"/>
    </location>
</feature>